<keyword evidence="1" id="KW-0472">Membrane</keyword>
<reference evidence="2 3" key="1">
    <citation type="submission" date="2016-10" db="EMBL/GenBank/DDBJ databases">
        <authorList>
            <person name="de Groot N.N."/>
        </authorList>
    </citation>
    <scope>NUCLEOTIDE SEQUENCE [LARGE SCALE GENOMIC DNA]</scope>
    <source>
        <strain evidence="2 3">EP1-55-1</strain>
    </source>
</reference>
<gene>
    <name evidence="2" type="ORF">SAMN05216234_10355</name>
</gene>
<evidence type="ECO:0000256" key="1">
    <source>
        <dbReference type="SAM" id="Phobius"/>
    </source>
</evidence>
<organism evidence="2 3">
    <name type="scientific">Hydrogenimonas thermophila</name>
    <dbReference type="NCBI Taxonomy" id="223786"/>
    <lineage>
        <taxon>Bacteria</taxon>
        <taxon>Pseudomonadati</taxon>
        <taxon>Campylobacterota</taxon>
        <taxon>Epsilonproteobacteria</taxon>
        <taxon>Campylobacterales</taxon>
        <taxon>Hydrogenimonadaceae</taxon>
        <taxon>Hydrogenimonas</taxon>
    </lineage>
</organism>
<keyword evidence="1" id="KW-1133">Transmembrane helix</keyword>
<keyword evidence="3" id="KW-1185">Reference proteome</keyword>
<keyword evidence="1" id="KW-0812">Transmembrane</keyword>
<evidence type="ECO:0000313" key="3">
    <source>
        <dbReference type="Proteomes" id="UP000199227"/>
    </source>
</evidence>
<dbReference type="EMBL" id="FOXB01000003">
    <property type="protein sequence ID" value="SFO97294.1"/>
    <property type="molecule type" value="Genomic_DNA"/>
</dbReference>
<evidence type="ECO:0000313" key="2">
    <source>
        <dbReference type="EMBL" id="SFO97294.1"/>
    </source>
</evidence>
<sequence length="29" mass="3109">MSYLDYGMVLFLVLVVIAGVGGFIMANKS</sequence>
<protein>
    <submittedName>
        <fullName evidence="2">Uncharacterized protein</fullName>
    </submittedName>
</protein>
<dbReference type="Proteomes" id="UP000199227">
    <property type="component" value="Unassembled WGS sequence"/>
</dbReference>
<feature type="transmembrane region" description="Helical" evidence="1">
    <location>
        <begin position="6"/>
        <end position="26"/>
    </location>
</feature>
<proteinExistence type="predicted"/>
<name>A0A1I5LIS9_9BACT</name>
<dbReference type="AlphaFoldDB" id="A0A1I5LIS9"/>
<accession>A0A1I5LIS9</accession>